<proteinExistence type="predicted"/>
<dbReference type="OrthoDB" id="1653798at2"/>
<gene>
    <name evidence="1" type="ORF">SAMN04489735_101822</name>
</gene>
<dbReference type="InterPro" id="IPR007536">
    <property type="entry name" value="16SrRNA_methylTrfase_J"/>
</dbReference>
<dbReference type="EMBL" id="FNDE01000018">
    <property type="protein sequence ID" value="SDH24547.1"/>
    <property type="molecule type" value="Genomic_DNA"/>
</dbReference>
<dbReference type="AlphaFoldDB" id="A0A1G8AUH3"/>
<keyword evidence="1" id="KW-0808">Transferase</keyword>
<dbReference type="SUPFAM" id="SSF53335">
    <property type="entry name" value="S-adenosyl-L-methionine-dependent methyltransferases"/>
    <property type="match status" value="1"/>
</dbReference>
<organism evidence="1 2">
    <name type="scientific">Aneurinibacillus thermoaerophilus</name>
    <dbReference type="NCBI Taxonomy" id="143495"/>
    <lineage>
        <taxon>Bacteria</taxon>
        <taxon>Bacillati</taxon>
        <taxon>Bacillota</taxon>
        <taxon>Bacilli</taxon>
        <taxon>Bacillales</taxon>
        <taxon>Paenibacillaceae</taxon>
        <taxon>Aneurinibacillus group</taxon>
        <taxon>Aneurinibacillus</taxon>
    </lineage>
</organism>
<accession>A0A1G8AUH3</accession>
<sequence length="261" mass="28980">MIVTTRHKAGSDVRTQARSLAEAFGVRFIERRNLSVNRLHELDDEVLVVTDSGLRAYSAKADAPFFFHPSMALLRIKRILGGDTDVMVRACGLRTGDTFLDCTLGLGSDSIVASFVTGDTGRVVGLESEQILAAVVADGLKRYESPLVEAVQAMRRIEVVSIHHLTFLRQCENNSFDIVYFDPMFFQAIAASDSIAPLRPFANYEPLTAEAVEEAKRVARRRVVMKNHRDSVDFNRLGFVRLPKAERAFTYGIIEVGGEAQ</sequence>
<reference evidence="1 2" key="1">
    <citation type="submission" date="2016-10" db="EMBL/GenBank/DDBJ databases">
        <authorList>
            <person name="de Groot N.N."/>
        </authorList>
    </citation>
    <scope>NUCLEOTIDE SEQUENCE [LARGE SCALE GENOMIC DNA]</scope>
    <source>
        <strain evidence="1 2">L 420-91</strain>
    </source>
</reference>
<keyword evidence="1" id="KW-0489">Methyltransferase</keyword>
<dbReference type="InterPro" id="IPR029063">
    <property type="entry name" value="SAM-dependent_MTases_sf"/>
</dbReference>
<evidence type="ECO:0000313" key="1">
    <source>
        <dbReference type="EMBL" id="SDH24547.1"/>
    </source>
</evidence>
<dbReference type="Gene3D" id="3.40.50.150">
    <property type="entry name" value="Vaccinia Virus protein VP39"/>
    <property type="match status" value="1"/>
</dbReference>
<dbReference type="PANTHER" id="PTHR36112:SF1">
    <property type="entry name" value="RIBOSOMAL RNA SMALL SUBUNIT METHYLTRANSFERASE J"/>
    <property type="match status" value="1"/>
</dbReference>
<evidence type="ECO:0000313" key="2">
    <source>
        <dbReference type="Proteomes" id="UP000198956"/>
    </source>
</evidence>
<dbReference type="PANTHER" id="PTHR36112">
    <property type="entry name" value="RIBOSOMAL RNA SMALL SUBUNIT METHYLTRANSFERASE J"/>
    <property type="match status" value="1"/>
</dbReference>
<dbReference type="Proteomes" id="UP000198956">
    <property type="component" value="Unassembled WGS sequence"/>
</dbReference>
<protein>
    <submittedName>
        <fullName evidence="1">Putative SAM-dependent methyltransferase</fullName>
    </submittedName>
</protein>
<dbReference type="Pfam" id="PF04445">
    <property type="entry name" value="SAM_MT"/>
    <property type="match status" value="1"/>
</dbReference>
<dbReference type="RefSeq" id="WP_057898571.1">
    <property type="nucleotide sequence ID" value="NZ_JARLVW010000030.1"/>
</dbReference>
<name>A0A1G8AUH3_ANETH</name>
<dbReference type="GO" id="GO:0008990">
    <property type="term" value="F:rRNA (guanine-N2-)-methyltransferase activity"/>
    <property type="evidence" value="ECO:0007669"/>
    <property type="project" value="InterPro"/>
</dbReference>